<feature type="transmembrane region" description="Helical" evidence="8">
    <location>
        <begin position="207"/>
        <end position="224"/>
    </location>
</feature>
<gene>
    <name evidence="10" type="ORF">SAMN05660236_5247</name>
</gene>
<dbReference type="NCBIfam" id="TIGR03462">
    <property type="entry name" value="CarR_dom_SF"/>
    <property type="match status" value="2"/>
</dbReference>
<comment type="pathway">
    <text evidence="2">Carotenoid biosynthesis.</text>
</comment>
<evidence type="ECO:0000256" key="1">
    <source>
        <dbReference type="ARBA" id="ARBA00004141"/>
    </source>
</evidence>
<keyword evidence="11" id="KW-1185">Reference proteome</keyword>
<dbReference type="GO" id="GO:0016117">
    <property type="term" value="P:carotenoid biosynthetic process"/>
    <property type="evidence" value="ECO:0007669"/>
    <property type="project" value="UniProtKB-KW"/>
</dbReference>
<feature type="transmembrane region" description="Helical" evidence="8">
    <location>
        <begin position="134"/>
        <end position="149"/>
    </location>
</feature>
<feature type="transmembrane region" description="Helical" evidence="8">
    <location>
        <begin position="79"/>
        <end position="99"/>
    </location>
</feature>
<feature type="transmembrane region" description="Helical" evidence="8">
    <location>
        <begin position="111"/>
        <end position="128"/>
    </location>
</feature>
<feature type="domain" description="Lycopene cyclase" evidence="9">
    <location>
        <begin position="130"/>
        <end position="224"/>
    </location>
</feature>
<dbReference type="RefSeq" id="WP_079689734.1">
    <property type="nucleotide sequence ID" value="NZ_FUZU01000004.1"/>
</dbReference>
<dbReference type="OrthoDB" id="5195186at2"/>
<keyword evidence="5 8" id="KW-1133">Transmembrane helix</keyword>
<evidence type="ECO:0000256" key="6">
    <source>
        <dbReference type="ARBA" id="ARBA00023136"/>
    </source>
</evidence>
<accession>A0A1T5MEZ1</accession>
<keyword evidence="6 8" id="KW-0472">Membrane</keyword>
<feature type="transmembrane region" description="Helical" evidence="8">
    <location>
        <begin position="161"/>
        <end position="182"/>
    </location>
</feature>
<dbReference type="Pfam" id="PF18916">
    <property type="entry name" value="Lycopene_cyc"/>
    <property type="match status" value="2"/>
</dbReference>
<dbReference type="Proteomes" id="UP000190961">
    <property type="component" value="Unassembled WGS sequence"/>
</dbReference>
<feature type="domain" description="Lycopene cyclase" evidence="9">
    <location>
        <begin position="4"/>
        <end position="93"/>
    </location>
</feature>
<feature type="transmembrane region" description="Helical" evidence="8">
    <location>
        <begin position="35"/>
        <end position="59"/>
    </location>
</feature>
<dbReference type="EMBL" id="FUZU01000004">
    <property type="protein sequence ID" value="SKC86762.1"/>
    <property type="molecule type" value="Genomic_DNA"/>
</dbReference>
<keyword evidence="4" id="KW-0125">Carotenoid biosynthesis</keyword>
<dbReference type="GO" id="GO:0016020">
    <property type="term" value="C:membrane"/>
    <property type="evidence" value="ECO:0007669"/>
    <property type="project" value="UniProtKB-SubCell"/>
</dbReference>
<dbReference type="AlphaFoldDB" id="A0A1T5MEZ1"/>
<reference evidence="10 11" key="1">
    <citation type="submission" date="2017-02" db="EMBL/GenBank/DDBJ databases">
        <authorList>
            <person name="Peterson S.W."/>
        </authorList>
    </citation>
    <scope>NUCLEOTIDE SEQUENCE [LARGE SCALE GENOMIC DNA]</scope>
    <source>
        <strain evidence="10 11">DSM 25262</strain>
    </source>
</reference>
<sequence length="236" mass="28142">MEKYLYLTLDVLSLAFPLMFSFYRKAPFYKKWKYLFPAILITASIFIVWDEIFTYMGVWGFNPRYLTGLYIGALPIEEILFFICIPYACVFTYFALCYLIEKDYLFPHQELISSLLILLLLVMGMFYFEKLYTGITFVLLGLLLAYQMLKLRPRYMGRFYFSYGFILIPFFLINGILTGSFIDEEVVWYNNNENLGIRIGTIPFEDAFYGMLMILMNIVIFEYLQDRERYKALMRS</sequence>
<name>A0A1T5MEZ1_9BACT</name>
<feature type="transmembrane region" description="Helical" evidence="8">
    <location>
        <begin position="6"/>
        <end position="23"/>
    </location>
</feature>
<comment type="subcellular location">
    <subcellularLocation>
        <location evidence="1">Membrane</location>
        <topology evidence="1">Multi-pass membrane protein</topology>
    </subcellularLocation>
</comment>
<evidence type="ECO:0000256" key="8">
    <source>
        <dbReference type="SAM" id="Phobius"/>
    </source>
</evidence>
<dbReference type="STRING" id="688867.SAMN05660236_5247"/>
<evidence type="ECO:0000256" key="5">
    <source>
        <dbReference type="ARBA" id="ARBA00022989"/>
    </source>
</evidence>
<keyword evidence="3 8" id="KW-0812">Transmembrane</keyword>
<proteinExistence type="predicted"/>
<evidence type="ECO:0000256" key="4">
    <source>
        <dbReference type="ARBA" id="ARBA00022746"/>
    </source>
</evidence>
<dbReference type="GO" id="GO:0045436">
    <property type="term" value="F:lycopene beta cyclase activity"/>
    <property type="evidence" value="ECO:0007669"/>
    <property type="project" value="UniProtKB-ARBA"/>
</dbReference>
<evidence type="ECO:0000313" key="11">
    <source>
        <dbReference type="Proteomes" id="UP000190961"/>
    </source>
</evidence>
<organism evidence="10 11">
    <name type="scientific">Ohtaekwangia koreensis</name>
    <dbReference type="NCBI Taxonomy" id="688867"/>
    <lineage>
        <taxon>Bacteria</taxon>
        <taxon>Pseudomonadati</taxon>
        <taxon>Bacteroidota</taxon>
        <taxon>Cytophagia</taxon>
        <taxon>Cytophagales</taxon>
        <taxon>Fulvivirgaceae</taxon>
        <taxon>Ohtaekwangia</taxon>
    </lineage>
</organism>
<evidence type="ECO:0000259" key="9">
    <source>
        <dbReference type="Pfam" id="PF18916"/>
    </source>
</evidence>
<protein>
    <submittedName>
        <fullName evidence="10">Lycopene cyclase domain-containing protein</fullName>
    </submittedName>
</protein>
<evidence type="ECO:0000256" key="2">
    <source>
        <dbReference type="ARBA" id="ARBA00004829"/>
    </source>
</evidence>
<keyword evidence="7" id="KW-0413">Isomerase</keyword>
<evidence type="ECO:0000256" key="3">
    <source>
        <dbReference type="ARBA" id="ARBA00022692"/>
    </source>
</evidence>
<dbReference type="GO" id="GO:0016872">
    <property type="term" value="F:intramolecular lyase activity"/>
    <property type="evidence" value="ECO:0007669"/>
    <property type="project" value="InterPro"/>
</dbReference>
<evidence type="ECO:0000256" key="7">
    <source>
        <dbReference type="ARBA" id="ARBA00023235"/>
    </source>
</evidence>
<evidence type="ECO:0000313" key="10">
    <source>
        <dbReference type="EMBL" id="SKC86762.1"/>
    </source>
</evidence>
<dbReference type="InterPro" id="IPR017825">
    <property type="entry name" value="Lycopene_cyclase_dom"/>
</dbReference>